<gene>
    <name evidence="3" type="primary">LOC115623323</name>
</gene>
<name>A0A6J2TBQ7_DROLE</name>
<dbReference type="RefSeq" id="XP_030373449.1">
    <property type="nucleotide sequence ID" value="XM_030517589.1"/>
</dbReference>
<dbReference type="Pfam" id="PF13679">
    <property type="entry name" value="Methyltransf_32"/>
    <property type="match status" value="1"/>
</dbReference>
<evidence type="ECO:0000313" key="3">
    <source>
        <dbReference type="RefSeq" id="XP_030373449.1"/>
    </source>
</evidence>
<sequence length="471" mass="54495">MIKDATIIKISSKLTECLGLLKKYDWLLNSYVLDFYIKDHWQQLPVSWQRHFENLPIEALAELLQGNGNVRFNIWPLELLAIRQLLSTLCVSRIQNREIEQTLPSCPLLQHHKLKHMFIKCVKPKKQHEIKKMASICARSCQRLPVDFVVDFGAGLGHLARVLGYGYGIKVCCFEMQTELNEQAKLIDKRLESMAAKHLDVRERDHFKQPAHLTERLTNNTTSSEFIESLRKALQLVDEDFSFGIVGLHPCGDLCAILMRMFKSCKQAKFLNFVGCCYQKLSTSQTQPEAQLHGYPMSELLQNRLHNDDSDGSSVQLSYEAREVACHAIEMYHDRLATGQYEYLKIHSFRAAAERIIVEHTPELKHSGLRNVKHTPNMSFDDYFYKAVQGTRIYTLNRSLLHNSETETDLLHWRRIVIFYTLRLMLAPLVESIILYDRMLFLLENGCQVHIEAIFDSIISPRNHITSAAKY</sequence>
<dbReference type="PANTHER" id="PTHR12496">
    <property type="entry name" value="CGI-41 METHYLTRANSFERASE"/>
    <property type="match status" value="1"/>
</dbReference>
<evidence type="ECO:0000259" key="1">
    <source>
        <dbReference type="Pfam" id="PF13679"/>
    </source>
</evidence>
<dbReference type="PANTHER" id="PTHR12496:SF2">
    <property type="entry name" value="METHYLTRANSFERASE-LIKE PROTEIN 25B"/>
    <property type="match status" value="1"/>
</dbReference>
<feature type="domain" description="Methyltransferase" evidence="1">
    <location>
        <begin position="125"/>
        <end position="283"/>
    </location>
</feature>
<evidence type="ECO:0000313" key="2">
    <source>
        <dbReference type="Proteomes" id="UP000504634"/>
    </source>
</evidence>
<dbReference type="AlphaFoldDB" id="A0A6J2TBQ7"/>
<dbReference type="Proteomes" id="UP000504634">
    <property type="component" value="Unplaced"/>
</dbReference>
<dbReference type="InterPro" id="IPR052220">
    <property type="entry name" value="METTL25"/>
</dbReference>
<protein>
    <submittedName>
        <fullName evidence="3">Protein RRNAD1</fullName>
    </submittedName>
</protein>
<accession>A0A6J2TBQ7</accession>
<organism evidence="2 3">
    <name type="scientific">Drosophila lebanonensis</name>
    <name type="common">Fruit fly</name>
    <name type="synonym">Scaptodrosophila lebanonensis</name>
    <dbReference type="NCBI Taxonomy" id="7225"/>
    <lineage>
        <taxon>Eukaryota</taxon>
        <taxon>Metazoa</taxon>
        <taxon>Ecdysozoa</taxon>
        <taxon>Arthropoda</taxon>
        <taxon>Hexapoda</taxon>
        <taxon>Insecta</taxon>
        <taxon>Pterygota</taxon>
        <taxon>Neoptera</taxon>
        <taxon>Endopterygota</taxon>
        <taxon>Diptera</taxon>
        <taxon>Brachycera</taxon>
        <taxon>Muscomorpha</taxon>
        <taxon>Ephydroidea</taxon>
        <taxon>Drosophilidae</taxon>
        <taxon>Scaptodrosophila</taxon>
    </lineage>
</organism>
<proteinExistence type="predicted"/>
<dbReference type="InterPro" id="IPR025714">
    <property type="entry name" value="Methyltranfer_dom"/>
</dbReference>
<dbReference type="SUPFAM" id="SSF53335">
    <property type="entry name" value="S-adenosyl-L-methionine-dependent methyltransferases"/>
    <property type="match status" value="1"/>
</dbReference>
<dbReference type="InterPro" id="IPR029063">
    <property type="entry name" value="SAM-dependent_MTases_sf"/>
</dbReference>
<keyword evidence="2" id="KW-1185">Reference proteome</keyword>
<dbReference type="OrthoDB" id="5875367at2759"/>
<reference evidence="3" key="1">
    <citation type="submission" date="2025-08" db="UniProtKB">
        <authorList>
            <consortium name="RefSeq"/>
        </authorList>
    </citation>
    <scope>IDENTIFICATION</scope>
    <source>
        <strain evidence="3">11010-0011.00</strain>
        <tissue evidence="3">Whole body</tissue>
    </source>
</reference>
<dbReference type="GeneID" id="115623323"/>